<dbReference type="AlphaFoldDB" id="A0A4Y9ZFC8"/>
<evidence type="ECO:0008006" key="7">
    <source>
        <dbReference type="Google" id="ProtNLM"/>
    </source>
</evidence>
<evidence type="ECO:0000256" key="4">
    <source>
        <dbReference type="SAM" id="MobiDB-lite"/>
    </source>
</evidence>
<evidence type="ECO:0000313" key="5">
    <source>
        <dbReference type="EMBL" id="TFY72890.1"/>
    </source>
</evidence>
<proteinExistence type="predicted"/>
<dbReference type="Proteomes" id="UP000298327">
    <property type="component" value="Unassembled WGS sequence"/>
</dbReference>
<dbReference type="OrthoDB" id="10248252at2759"/>
<comment type="caution">
    <text evidence="5">The sequence shown here is derived from an EMBL/GenBank/DDBJ whole genome shotgun (WGS) entry which is preliminary data.</text>
</comment>
<evidence type="ECO:0000256" key="2">
    <source>
        <dbReference type="ARBA" id="ARBA00022737"/>
    </source>
</evidence>
<dbReference type="SUPFAM" id="SSF50978">
    <property type="entry name" value="WD40 repeat-like"/>
    <property type="match status" value="1"/>
</dbReference>
<dbReference type="InterPro" id="IPR036322">
    <property type="entry name" value="WD40_repeat_dom_sf"/>
</dbReference>
<evidence type="ECO:0000313" key="6">
    <source>
        <dbReference type="Proteomes" id="UP000298327"/>
    </source>
</evidence>
<dbReference type="InterPro" id="IPR001680">
    <property type="entry name" value="WD40_rpt"/>
</dbReference>
<keyword evidence="1 3" id="KW-0853">WD repeat</keyword>
<dbReference type="PROSITE" id="PS50082">
    <property type="entry name" value="WD_REPEATS_2"/>
    <property type="match status" value="1"/>
</dbReference>
<evidence type="ECO:0000256" key="1">
    <source>
        <dbReference type="ARBA" id="ARBA00022574"/>
    </source>
</evidence>
<feature type="compositionally biased region" description="Basic and acidic residues" evidence="4">
    <location>
        <begin position="34"/>
        <end position="46"/>
    </location>
</feature>
<dbReference type="EMBL" id="SEOQ01000003">
    <property type="protein sequence ID" value="TFY72890.1"/>
    <property type="molecule type" value="Genomic_DNA"/>
</dbReference>
<accession>A0A4Y9ZFC8</accession>
<dbReference type="SMART" id="SM00320">
    <property type="entry name" value="WD40"/>
    <property type="match status" value="3"/>
</dbReference>
<dbReference type="InterPro" id="IPR015943">
    <property type="entry name" value="WD40/YVTN_repeat-like_dom_sf"/>
</dbReference>
<feature type="repeat" description="WD" evidence="3">
    <location>
        <begin position="582"/>
        <end position="604"/>
    </location>
</feature>
<dbReference type="PROSITE" id="PS00678">
    <property type="entry name" value="WD_REPEATS_1"/>
    <property type="match status" value="1"/>
</dbReference>
<name>A0A4Y9ZFC8_9AGAM</name>
<evidence type="ECO:0000256" key="3">
    <source>
        <dbReference type="PROSITE-ProRule" id="PRU00221"/>
    </source>
</evidence>
<keyword evidence="6" id="KW-1185">Reference proteome</keyword>
<dbReference type="Pfam" id="PF00400">
    <property type="entry name" value="WD40"/>
    <property type="match status" value="1"/>
</dbReference>
<feature type="region of interest" description="Disordered" evidence="4">
    <location>
        <begin position="1"/>
        <end position="103"/>
    </location>
</feature>
<dbReference type="InterPro" id="IPR019775">
    <property type="entry name" value="WD40_repeat_CS"/>
</dbReference>
<sequence length="654" mass="72357">MDVEIIDVDALPDVKPRSPPRAYMNLISSDEEQEPVKKEKPSELKKTVQQKWKNSKRQRAADRLSQSKSKRAKTEAGPSHIAQQSGTGLDPIAIDFDDDGPVSPMDVDVNMGLPEEFLPPISPTSPSSPTDSEDEYPNIHAAFQLNNNANWNTKLFRPSSEGAVMASPRSQLQIKSPLETMKSKLLDALPKIPKLDMHEGPWFWDVAKDHSVSSQKPHQQKTAYGWGYKRDSLFKELHYDSLVQVNSFRQAGGSITRISQSAGVIGISSATPGGGPDEDSSSVVDPHNREGTLQIWLNGQNHILSEHQANVQTSNNRVHQKFYTVHDVEFDPHRFRPHIFASTGDDCIVRLWKISSEDKIASPRRTINFPEAPHDLHYNPYDFKLAITCLDGCIYVYTDPVKSLTHHPFPLAPGVRHSAGAMVWGHNDTAHHIFASSEPKDLSDSEGYHKVFDIGQLDVAYELDAKESGDGMAINSTGQQLALLTHGPEDSHKLRLYDVGHKRGKQVASVLLEPFSFSCPYPFWPDGEVTSASFSPDDMLLSVLAMTTPCMSMTFAFWGEDHLASLYIGGEKRSVDRKGLGIVSGGNDGCVRLWDVQCSDEDLSNGQVLVKTSYDIGHFSLGDKHKGEKPLVVGDNGATVSIYDWIADVENQAP</sequence>
<organism evidence="5 6">
    <name type="scientific">Dentipellis fragilis</name>
    <dbReference type="NCBI Taxonomy" id="205917"/>
    <lineage>
        <taxon>Eukaryota</taxon>
        <taxon>Fungi</taxon>
        <taxon>Dikarya</taxon>
        <taxon>Basidiomycota</taxon>
        <taxon>Agaricomycotina</taxon>
        <taxon>Agaricomycetes</taxon>
        <taxon>Russulales</taxon>
        <taxon>Hericiaceae</taxon>
        <taxon>Dentipellis</taxon>
    </lineage>
</organism>
<reference evidence="5 6" key="1">
    <citation type="submission" date="2019-02" db="EMBL/GenBank/DDBJ databases">
        <title>Genome sequencing of the rare red list fungi Dentipellis fragilis.</title>
        <authorList>
            <person name="Buettner E."/>
            <person name="Kellner H."/>
        </authorList>
    </citation>
    <scope>NUCLEOTIDE SEQUENCE [LARGE SCALE GENOMIC DNA]</scope>
    <source>
        <strain evidence="5 6">DSM 105465</strain>
    </source>
</reference>
<dbReference type="STRING" id="205917.A0A4Y9ZFC8"/>
<keyword evidence="2" id="KW-0677">Repeat</keyword>
<gene>
    <name evidence="5" type="ORF">EVG20_g115</name>
</gene>
<dbReference type="Gene3D" id="2.130.10.10">
    <property type="entry name" value="YVTN repeat-like/Quinoprotein amine dehydrogenase"/>
    <property type="match status" value="2"/>
</dbReference>
<protein>
    <recommendedName>
        <fullName evidence="7">WD40 repeat-like protein</fullName>
    </recommendedName>
</protein>